<gene>
    <name evidence="14" type="ORF">WN55_01715</name>
</gene>
<accession>A0A154PGM4</accession>
<keyword evidence="5 10" id="KW-0863">Zinc-finger</keyword>
<keyword evidence="2" id="KW-0808">Transferase</keyword>
<dbReference type="AlphaFoldDB" id="A0A154PGM4"/>
<protein>
    <recommendedName>
        <fullName evidence="8">Protein-lysine N-methyltransferase SMYD4</fullName>
    </recommendedName>
    <alternativeName>
        <fullName evidence="9">SET and MYND domain-containing protein 4</fullName>
    </alternativeName>
</protein>
<keyword evidence="1" id="KW-0489">Methyltransferase</keyword>
<dbReference type="GO" id="GO:0032259">
    <property type="term" value="P:methylation"/>
    <property type="evidence" value="ECO:0007669"/>
    <property type="project" value="UniProtKB-KW"/>
</dbReference>
<dbReference type="Pfam" id="PF01753">
    <property type="entry name" value="zf-MYND"/>
    <property type="match status" value="1"/>
</dbReference>
<dbReference type="InterPro" id="IPR046341">
    <property type="entry name" value="SET_dom_sf"/>
</dbReference>
<dbReference type="PANTHER" id="PTHR46165:SF6">
    <property type="entry name" value="SET AND MYND DOMAIN-CONTAINING PROTEIN 4-LIKE PROTEIN"/>
    <property type="match status" value="1"/>
</dbReference>
<evidence type="ECO:0000256" key="4">
    <source>
        <dbReference type="ARBA" id="ARBA00022723"/>
    </source>
</evidence>
<keyword evidence="3" id="KW-0949">S-adenosyl-L-methionine</keyword>
<evidence type="ECO:0000256" key="9">
    <source>
        <dbReference type="ARBA" id="ARBA00093680"/>
    </source>
</evidence>
<evidence type="ECO:0000259" key="12">
    <source>
        <dbReference type="PROSITE" id="PS50280"/>
    </source>
</evidence>
<dbReference type="Gene3D" id="2.170.270.10">
    <property type="entry name" value="SET domain"/>
    <property type="match status" value="1"/>
</dbReference>
<dbReference type="Gene3D" id="1.10.220.160">
    <property type="match status" value="1"/>
</dbReference>
<dbReference type="InterPro" id="IPR002893">
    <property type="entry name" value="Znf_MYND"/>
</dbReference>
<dbReference type="Pfam" id="PF00856">
    <property type="entry name" value="SET"/>
    <property type="match status" value="1"/>
</dbReference>
<evidence type="ECO:0000256" key="1">
    <source>
        <dbReference type="ARBA" id="ARBA00022603"/>
    </source>
</evidence>
<dbReference type="GO" id="GO:0008276">
    <property type="term" value="F:protein methyltransferase activity"/>
    <property type="evidence" value="ECO:0007669"/>
    <property type="project" value="UniProtKB-ARBA"/>
</dbReference>
<keyword evidence="4" id="KW-0479">Metal-binding</keyword>
<dbReference type="GO" id="GO:0008270">
    <property type="term" value="F:zinc ion binding"/>
    <property type="evidence" value="ECO:0007669"/>
    <property type="project" value="UniProtKB-KW"/>
</dbReference>
<evidence type="ECO:0000256" key="7">
    <source>
        <dbReference type="ARBA" id="ARBA00093423"/>
    </source>
</evidence>
<dbReference type="STRING" id="178035.A0A154PGM4"/>
<evidence type="ECO:0000256" key="3">
    <source>
        <dbReference type="ARBA" id="ARBA00022691"/>
    </source>
</evidence>
<dbReference type="SUPFAM" id="SSF144232">
    <property type="entry name" value="HIT/MYND zinc finger-like"/>
    <property type="match status" value="1"/>
</dbReference>
<evidence type="ECO:0000256" key="8">
    <source>
        <dbReference type="ARBA" id="ARBA00093635"/>
    </source>
</evidence>
<evidence type="ECO:0000256" key="10">
    <source>
        <dbReference type="PROSITE-ProRule" id="PRU00134"/>
    </source>
</evidence>
<dbReference type="CDD" id="cd10536">
    <property type="entry name" value="SET_SMYD4"/>
    <property type="match status" value="1"/>
</dbReference>
<name>A0A154PGM4_DUFNO</name>
<feature type="domain" description="SET" evidence="12">
    <location>
        <begin position="173"/>
        <end position="489"/>
    </location>
</feature>
<evidence type="ECO:0000256" key="6">
    <source>
        <dbReference type="ARBA" id="ARBA00022833"/>
    </source>
</evidence>
<dbReference type="Gene3D" id="6.10.140.2220">
    <property type="match status" value="1"/>
</dbReference>
<dbReference type="GO" id="GO:0008170">
    <property type="term" value="F:N-methyltransferase activity"/>
    <property type="evidence" value="ECO:0007669"/>
    <property type="project" value="UniProtKB-ARBA"/>
</dbReference>
<evidence type="ECO:0000256" key="11">
    <source>
        <dbReference type="SAM" id="MobiDB-lite"/>
    </source>
</evidence>
<dbReference type="PROSITE" id="PS50280">
    <property type="entry name" value="SET"/>
    <property type="match status" value="1"/>
</dbReference>
<dbReference type="SUPFAM" id="SSF82199">
    <property type="entry name" value="SET domain"/>
    <property type="match status" value="1"/>
</dbReference>
<comment type="function">
    <text evidence="7">Protein-lysine N-methyltransferase. Monomethylates PRMT5, modulating its transcriptional activity. May also act as a histone methyltransferase. Plays a critical role in cardiac development. Acts as a key epigenetic regulator of gene expression during cardiac development via its dual activities as a methyltransferase and negative regulator of HDAC1.</text>
</comment>
<dbReference type="EMBL" id="KQ434899">
    <property type="protein sequence ID" value="KZC11015.1"/>
    <property type="molecule type" value="Genomic_DNA"/>
</dbReference>
<dbReference type="Proteomes" id="UP000076502">
    <property type="component" value="Unassembled WGS sequence"/>
</dbReference>
<reference evidence="14 15" key="1">
    <citation type="submission" date="2015-07" db="EMBL/GenBank/DDBJ databases">
        <title>The genome of Dufourea novaeangliae.</title>
        <authorList>
            <person name="Pan H."/>
            <person name="Kapheim K."/>
        </authorList>
    </citation>
    <scope>NUCLEOTIDE SEQUENCE [LARGE SCALE GENOMIC DNA]</scope>
    <source>
        <strain evidence="14">0120121106</strain>
        <tissue evidence="14">Whole body</tissue>
    </source>
</reference>
<organism evidence="14 15">
    <name type="scientific">Dufourea novaeangliae</name>
    <name type="common">Sweat bee</name>
    <dbReference type="NCBI Taxonomy" id="178035"/>
    <lineage>
        <taxon>Eukaryota</taxon>
        <taxon>Metazoa</taxon>
        <taxon>Ecdysozoa</taxon>
        <taxon>Arthropoda</taxon>
        <taxon>Hexapoda</taxon>
        <taxon>Insecta</taxon>
        <taxon>Pterygota</taxon>
        <taxon>Neoptera</taxon>
        <taxon>Endopterygota</taxon>
        <taxon>Hymenoptera</taxon>
        <taxon>Apocrita</taxon>
        <taxon>Aculeata</taxon>
        <taxon>Apoidea</taxon>
        <taxon>Anthophila</taxon>
        <taxon>Halictidae</taxon>
        <taxon>Rophitinae</taxon>
        <taxon>Dufourea</taxon>
    </lineage>
</organism>
<dbReference type="PANTHER" id="PTHR46165">
    <property type="entry name" value="SET AND MYND DOMAIN-CONTAINING PROTEIN 4"/>
    <property type="match status" value="1"/>
</dbReference>
<dbReference type="GO" id="GO:0005634">
    <property type="term" value="C:nucleus"/>
    <property type="evidence" value="ECO:0007669"/>
    <property type="project" value="TreeGrafter"/>
</dbReference>
<dbReference type="GO" id="GO:0008757">
    <property type="term" value="F:S-adenosylmethionine-dependent methyltransferase activity"/>
    <property type="evidence" value="ECO:0007669"/>
    <property type="project" value="UniProtKB-ARBA"/>
</dbReference>
<evidence type="ECO:0000313" key="15">
    <source>
        <dbReference type="Proteomes" id="UP000076502"/>
    </source>
</evidence>
<dbReference type="GO" id="GO:0005737">
    <property type="term" value="C:cytoplasm"/>
    <property type="evidence" value="ECO:0007669"/>
    <property type="project" value="TreeGrafter"/>
</dbReference>
<dbReference type="OrthoDB" id="5945798at2759"/>
<dbReference type="InterPro" id="IPR052097">
    <property type="entry name" value="SET-MYND_domain_protein"/>
</dbReference>
<proteinExistence type="predicted"/>
<dbReference type="InterPro" id="IPR001214">
    <property type="entry name" value="SET_dom"/>
</dbReference>
<feature type="region of interest" description="Disordered" evidence="11">
    <location>
        <begin position="133"/>
        <end position="152"/>
    </location>
</feature>
<dbReference type="GO" id="GO:0042826">
    <property type="term" value="F:histone deacetylase binding"/>
    <property type="evidence" value="ECO:0007669"/>
    <property type="project" value="TreeGrafter"/>
</dbReference>
<keyword evidence="15" id="KW-1185">Reference proteome</keyword>
<feature type="domain" description="MYND-type" evidence="13">
    <location>
        <begin position="228"/>
        <end position="271"/>
    </location>
</feature>
<evidence type="ECO:0000256" key="5">
    <source>
        <dbReference type="ARBA" id="ARBA00022771"/>
    </source>
</evidence>
<dbReference type="PROSITE" id="PS50865">
    <property type="entry name" value="ZF_MYND_2"/>
    <property type="match status" value="1"/>
</dbReference>
<sequence>MIKLLIDIPYIENVKIAESYRGKDDVLAAEIYGKIRGVQNENGVTCEQESRISVITETLFTASVTSRLFLDALSDCAQHCYDSKAFASCLKYCDCMLALPVNLYDKSAESLNNFLERRKACMYLESECSKKLKTSSSRGGKTHGRRNSNRTTASENVFLRNESIATTPVVDGKRHAILKSCSDAVALEFDEKRGRRLVASRNIKAGSVLIVEPPFASSTNKEALDRNCLHCHASFKSRSTVKIPCYSCRTVSFCSEKCRKEAWRTYHRYECSLFDFFYEGNSSEQTQRQASHLLLAYRMMVIGSLSSGATKMHNNNAGENDIPFLNDDYLRCQAASANKESSELGISEIYKSEDYRTVLGLETHCTTLEPNVNLIRAIEAIFLTKCFTSVLSKMDVVCLKETFLSLAVGMLHHLQAVNCNAYEIVENVYNEKTHVWEPREIGGAIYPSVSLVNHSCYPNIVRHSYPAGMVVVRTLRFIGKGSEILDCYGPHFLSEGRLQRREYLWKKYRFLCECEACTQNWQSPLPDTMSYKCKTCSEIICEFPLNEKDIRQASIMKCFACKEKIDCKKVNGQFRKSVDKRLNAISKMYEGHYAQALPQLLEHIQFIEKFFTVPNIETIKTQQCIIQCYNRFGCTSK</sequence>
<evidence type="ECO:0000256" key="2">
    <source>
        <dbReference type="ARBA" id="ARBA00022679"/>
    </source>
</evidence>
<evidence type="ECO:0000313" key="14">
    <source>
        <dbReference type="EMBL" id="KZC11015.1"/>
    </source>
</evidence>
<keyword evidence="6" id="KW-0862">Zinc</keyword>
<evidence type="ECO:0000259" key="13">
    <source>
        <dbReference type="PROSITE" id="PS50865"/>
    </source>
</evidence>
<dbReference type="InterPro" id="IPR044421">
    <property type="entry name" value="SMYD4_SET"/>
</dbReference>
<dbReference type="PROSITE" id="PS01360">
    <property type="entry name" value="ZF_MYND_1"/>
    <property type="match status" value="1"/>
</dbReference>